<feature type="domain" description="AraC effector-binding" evidence="1">
    <location>
        <begin position="1"/>
        <end position="157"/>
    </location>
</feature>
<dbReference type="SUPFAM" id="SSF55136">
    <property type="entry name" value="Probable bacterial effector-binding domain"/>
    <property type="match status" value="1"/>
</dbReference>
<evidence type="ECO:0000313" key="2">
    <source>
        <dbReference type="EMBL" id="OCB77052.1"/>
    </source>
</evidence>
<dbReference type="InterPro" id="IPR053182">
    <property type="entry name" value="YobU-like_regulator"/>
</dbReference>
<dbReference type="PANTHER" id="PTHR36444">
    <property type="entry name" value="TRANSCRIPTIONAL REGULATOR PROTEIN YOBU-RELATED"/>
    <property type="match status" value="1"/>
</dbReference>
<gene>
    <name evidence="2" type="ORF">FLP_03665</name>
</gene>
<dbReference type="Pfam" id="PF06445">
    <property type="entry name" value="GyrI-like"/>
    <property type="match status" value="1"/>
</dbReference>
<reference evidence="3" key="1">
    <citation type="submission" date="2016-03" db="EMBL/GenBank/DDBJ databases">
        <title>Draft genome sequence of Paenibacillus glacialis DSM 22343.</title>
        <authorList>
            <person name="Shin S.-K."/>
            <person name="Yi H."/>
        </authorList>
    </citation>
    <scope>NUCLEOTIDE SEQUENCE [LARGE SCALE GENOMIC DNA]</scope>
    <source>
        <strain evidence="3">CCUG 60099</strain>
    </source>
</reference>
<evidence type="ECO:0000259" key="1">
    <source>
        <dbReference type="SMART" id="SM00871"/>
    </source>
</evidence>
<protein>
    <submittedName>
        <fullName evidence="2">AraC family transcriptional regulator</fullName>
    </submittedName>
</protein>
<comment type="caution">
    <text evidence="2">The sequence shown here is derived from an EMBL/GenBank/DDBJ whole genome shotgun (WGS) entry which is preliminary data.</text>
</comment>
<dbReference type="SMART" id="SM00871">
    <property type="entry name" value="AraC_E_bind"/>
    <property type="match status" value="1"/>
</dbReference>
<dbReference type="PANTHER" id="PTHR36444:SF2">
    <property type="entry name" value="TRANSCRIPTIONAL REGULATOR PROTEIN YOBU-RELATED"/>
    <property type="match status" value="1"/>
</dbReference>
<dbReference type="EMBL" id="LVEN01000005">
    <property type="protein sequence ID" value="OCB77052.1"/>
    <property type="molecule type" value="Genomic_DNA"/>
</dbReference>
<name>A0ABX2XMU3_9FLAO</name>
<accession>A0ABX2XMU3</accession>
<keyword evidence="3" id="KW-1185">Reference proteome</keyword>
<dbReference type="Gene3D" id="3.20.80.10">
    <property type="entry name" value="Regulatory factor, effector binding domain"/>
    <property type="match status" value="1"/>
</dbReference>
<dbReference type="InterPro" id="IPR011256">
    <property type="entry name" value="Reg_factor_effector_dom_sf"/>
</dbReference>
<dbReference type="InterPro" id="IPR010499">
    <property type="entry name" value="AraC_E-bd"/>
</dbReference>
<dbReference type="Proteomes" id="UP000093343">
    <property type="component" value="Unassembled WGS sequence"/>
</dbReference>
<evidence type="ECO:0000313" key="3">
    <source>
        <dbReference type="Proteomes" id="UP000093343"/>
    </source>
</evidence>
<dbReference type="InterPro" id="IPR029442">
    <property type="entry name" value="GyrI-like"/>
</dbReference>
<organism evidence="2 3">
    <name type="scientific">Flavobacterium piscis</name>
    <dbReference type="NCBI Taxonomy" id="1114874"/>
    <lineage>
        <taxon>Bacteria</taxon>
        <taxon>Pseudomonadati</taxon>
        <taxon>Bacteroidota</taxon>
        <taxon>Flavobacteriia</taxon>
        <taxon>Flavobacteriales</taxon>
        <taxon>Flavobacteriaceae</taxon>
        <taxon>Flavobacterium</taxon>
    </lineage>
</organism>
<proteinExistence type="predicted"/>
<sequence length="165" mass="19227">MEARIEILSEKKLIGKHIDMSFIENKTFQLWSSFMPKRKEIKNSIDSNLYSLEVFPNGHFDNFDPNNSFQKWAAVEVSDFETIPSEMETLIIPSGLYAVFVHKGPQSEGHKTYHSIFVEWLPNSEYTVDERPHFAVMGDQYKKEDPDSEEEIWIPITSKIQSHVN</sequence>
<dbReference type="RefSeq" id="WP_065448182.1">
    <property type="nucleotide sequence ID" value="NZ_LVEN01000005.1"/>
</dbReference>